<evidence type="ECO:0000256" key="1">
    <source>
        <dbReference type="SAM" id="MobiDB-lite"/>
    </source>
</evidence>
<name>A0A409YA21_9AGAR</name>
<gene>
    <name evidence="2" type="ORF">CVT24_009605</name>
</gene>
<dbReference type="OrthoDB" id="3248986at2759"/>
<protein>
    <submittedName>
        <fullName evidence="2">Uncharacterized protein</fullName>
    </submittedName>
</protein>
<dbReference type="EMBL" id="NHTK01001343">
    <property type="protein sequence ID" value="PPQ99854.1"/>
    <property type="molecule type" value="Genomic_DNA"/>
</dbReference>
<reference evidence="2 3" key="1">
    <citation type="journal article" date="2018" name="Evol. Lett.">
        <title>Horizontal gene cluster transfer increased hallucinogenic mushroom diversity.</title>
        <authorList>
            <person name="Reynolds H.T."/>
            <person name="Vijayakumar V."/>
            <person name="Gluck-Thaler E."/>
            <person name="Korotkin H.B."/>
            <person name="Matheny P.B."/>
            <person name="Slot J.C."/>
        </authorList>
    </citation>
    <scope>NUCLEOTIDE SEQUENCE [LARGE SCALE GENOMIC DNA]</scope>
    <source>
        <strain evidence="2 3">2629</strain>
    </source>
</reference>
<dbReference type="InParanoid" id="A0A409YA21"/>
<comment type="caution">
    <text evidence="2">The sequence shown here is derived from an EMBL/GenBank/DDBJ whole genome shotgun (WGS) entry which is preliminary data.</text>
</comment>
<sequence length="1069" mass="120238">MQNHHRNFGIAAEENPVKPKRQKLHDYKSFYGPTVNRDSEPTQGLVRPNQRNQQHGNVVAAGGNDGFVGNELAGPSFNLDHHYHNMDMAQAFWDRDNAFDFPSSDAENDFGLDLVPEPEDGTNTVRIQHDPPAQPILVPPVQQQPANPLPQPVADTEWHPVFVIDVITPGAEVEAEDLPTLGNAPAFGEQACIRIAYLNAVLGNVYANMSVVQATTVLVGTLDALEAGGILPDHPKPVRTLQSAKRRLGLDADQFITKYVVCPSCWKHYTPHQVSELESPSCTVEDCSGVIYTTSTHSNGRVTQIKRVPFKVVPATSIIQTLRRFFLRPGFAKSLRDNRQHIPNQNDDENFVMHDIYDGRCWTRSATHLQRQIGNKGNVRDVPAPSNEDGIQQEPTELNSHRYGLHLTLNTDWFGLLEGRPHSTGPVFLSINNLPRDQRFLQMNVICPCIMPGPGEPDARQLNHCLEPLTKEFIQLNHGVSMNVHDSDDPVEVYADCIFDNCDTPAARKVLGTAGHSADMHPCPYCNIRITDVNLPAGYDWKNLNKKKDEALLRYAFESQRFGEAQQAAILRDFGIRWSVLNLMPNWRPSQRTALDFMHNMFLGVVAHFYTKVLFAAHMFSGIGGNDSAKKRFESCINAIQWPSHVTRLPKNLGENQSLKKADEWRRIIAITPFLLWVSWRNEWDDKIPNSAPPVTAREKITTEHSRNRLQLYQLALLLCVSIRLFATRTISMSQAHMAQEYLANYSRTCLLLKIPLVINHHLSMHYYDMIREYGPVYGYWLFAFERFNGILENVNHNGHDGGEMETTLLRNWIQNQLAYELLISLPPDAHPKERELINCIVETEAKKRGSMMTQIAIFNSEVDNASIKLPKRLGKKAIDLHAINDNGKIYQLLLTHCQSVWPQLNLVAEFSNQQGACFVSDNVARRIPYLRKDGIRYGAQSNARTSADSYAFITVPADGTRKAVQIMDLFVVSIPTSGLKPIVCAIVRRLKSDHNIPLMPWDMHAPVLGIQTSWADEFHEPEAISAAAICAPLALIKVHSACVGPDLSIAVSFDHESAEPDDIDFYEL</sequence>
<evidence type="ECO:0000313" key="2">
    <source>
        <dbReference type="EMBL" id="PPQ99854.1"/>
    </source>
</evidence>
<proteinExistence type="predicted"/>
<evidence type="ECO:0000313" key="3">
    <source>
        <dbReference type="Proteomes" id="UP000284842"/>
    </source>
</evidence>
<dbReference type="PANTHER" id="PTHR46579">
    <property type="entry name" value="F5/8 TYPE C DOMAIN-CONTAINING PROTEIN-RELATED"/>
    <property type="match status" value="1"/>
</dbReference>
<accession>A0A409YA21</accession>
<keyword evidence="3" id="KW-1185">Reference proteome</keyword>
<dbReference type="AlphaFoldDB" id="A0A409YA21"/>
<dbReference type="PANTHER" id="PTHR46579:SF1">
    <property type="entry name" value="F5_8 TYPE C DOMAIN-CONTAINING PROTEIN"/>
    <property type="match status" value="1"/>
</dbReference>
<organism evidence="2 3">
    <name type="scientific">Panaeolus cyanescens</name>
    <dbReference type="NCBI Taxonomy" id="181874"/>
    <lineage>
        <taxon>Eukaryota</taxon>
        <taxon>Fungi</taxon>
        <taxon>Dikarya</taxon>
        <taxon>Basidiomycota</taxon>
        <taxon>Agaricomycotina</taxon>
        <taxon>Agaricomycetes</taxon>
        <taxon>Agaricomycetidae</taxon>
        <taxon>Agaricales</taxon>
        <taxon>Agaricineae</taxon>
        <taxon>Galeropsidaceae</taxon>
        <taxon>Panaeolus</taxon>
    </lineage>
</organism>
<dbReference type="STRING" id="181874.A0A409YA21"/>
<feature type="region of interest" description="Disordered" evidence="1">
    <location>
        <begin position="1"/>
        <end position="52"/>
    </location>
</feature>
<dbReference type="Proteomes" id="UP000284842">
    <property type="component" value="Unassembled WGS sequence"/>
</dbReference>